<organism evidence="3 4">
    <name type="scientific">Streptoalloteichus hindustanus</name>
    <dbReference type="NCBI Taxonomy" id="2017"/>
    <lineage>
        <taxon>Bacteria</taxon>
        <taxon>Bacillati</taxon>
        <taxon>Actinomycetota</taxon>
        <taxon>Actinomycetes</taxon>
        <taxon>Pseudonocardiales</taxon>
        <taxon>Pseudonocardiaceae</taxon>
        <taxon>Streptoalloteichus</taxon>
    </lineage>
</organism>
<name>A0A1M5A865_STRHI</name>
<protein>
    <recommendedName>
        <fullName evidence="2">Glyoxalase/fosfomycin resistance/dioxygenase domain-containing protein</fullName>
    </recommendedName>
</protein>
<evidence type="ECO:0000259" key="2">
    <source>
        <dbReference type="Pfam" id="PF00903"/>
    </source>
</evidence>
<dbReference type="Proteomes" id="UP000184501">
    <property type="component" value="Unassembled WGS sequence"/>
</dbReference>
<dbReference type="SUPFAM" id="SSF54593">
    <property type="entry name" value="Glyoxalase/Bleomycin resistance protein/Dihydroxybiphenyl dioxygenase"/>
    <property type="match status" value="1"/>
</dbReference>
<evidence type="ECO:0000313" key="3">
    <source>
        <dbReference type="EMBL" id="SHF26335.1"/>
    </source>
</evidence>
<sequence>MTVVTIPILPSPDLDATARFYATLGFTTQERHPEYLLASRPDGAELHFYEQEKVDPKTDAGGCYLRFTSATEARSLHETWSALSLDGARLDAPVETDYGLLEFALVDPHGNLVRVGGFLGH</sequence>
<proteinExistence type="predicted"/>
<feature type="domain" description="Glyoxalase/fosfomycin resistance/dioxygenase" evidence="2">
    <location>
        <begin position="9"/>
        <end position="114"/>
    </location>
</feature>
<dbReference type="CDD" id="cd08349">
    <property type="entry name" value="BLMA_like"/>
    <property type="match status" value="1"/>
</dbReference>
<dbReference type="EMBL" id="FQVN01000003">
    <property type="protein sequence ID" value="SHF26335.1"/>
    <property type="molecule type" value="Genomic_DNA"/>
</dbReference>
<evidence type="ECO:0000256" key="1">
    <source>
        <dbReference type="ARBA" id="ARBA00023251"/>
    </source>
</evidence>
<evidence type="ECO:0000313" key="4">
    <source>
        <dbReference type="Proteomes" id="UP000184501"/>
    </source>
</evidence>
<dbReference type="Pfam" id="PF00903">
    <property type="entry name" value="Glyoxalase"/>
    <property type="match status" value="1"/>
</dbReference>
<gene>
    <name evidence="3" type="ORF">SAMN05444320_1035</name>
</gene>
<keyword evidence="4" id="KW-1185">Reference proteome</keyword>
<dbReference type="OrthoDB" id="6624781at2"/>
<dbReference type="AlphaFoldDB" id="A0A1M5A865"/>
<dbReference type="STRING" id="2017.SAMN05444320_1035"/>
<dbReference type="InterPro" id="IPR004360">
    <property type="entry name" value="Glyas_Fos-R_dOase_dom"/>
</dbReference>
<keyword evidence="1" id="KW-0046">Antibiotic resistance</keyword>
<dbReference type="RefSeq" id="WP_073481081.1">
    <property type="nucleotide sequence ID" value="NZ_FQVN01000003.1"/>
</dbReference>
<dbReference type="GO" id="GO:0046677">
    <property type="term" value="P:response to antibiotic"/>
    <property type="evidence" value="ECO:0007669"/>
    <property type="project" value="UniProtKB-KW"/>
</dbReference>
<dbReference type="Gene3D" id="3.10.180.10">
    <property type="entry name" value="2,3-Dihydroxybiphenyl 1,2-Dioxygenase, domain 1"/>
    <property type="match status" value="1"/>
</dbReference>
<reference evidence="3" key="1">
    <citation type="submission" date="2016-11" db="EMBL/GenBank/DDBJ databases">
        <authorList>
            <person name="Jaros S."/>
            <person name="Januszkiewicz K."/>
            <person name="Wedrychowicz H."/>
        </authorList>
    </citation>
    <scope>NUCLEOTIDE SEQUENCE [LARGE SCALE GENOMIC DNA]</scope>
    <source>
        <strain evidence="3">DSM 44523</strain>
    </source>
</reference>
<dbReference type="InterPro" id="IPR000335">
    <property type="entry name" value="Bleomycin-R"/>
</dbReference>
<dbReference type="InterPro" id="IPR029068">
    <property type="entry name" value="Glyas_Bleomycin-R_OHBP_Dase"/>
</dbReference>
<accession>A0A1M5A865</accession>